<keyword evidence="2" id="KW-1003">Cell membrane</keyword>
<dbReference type="PANTHER" id="PTHR33529">
    <property type="entry name" value="SLR0882 PROTEIN-RELATED"/>
    <property type="match status" value="1"/>
</dbReference>
<evidence type="ECO:0000256" key="6">
    <source>
        <dbReference type="SAM" id="Phobius"/>
    </source>
</evidence>
<evidence type="ECO:0000256" key="4">
    <source>
        <dbReference type="ARBA" id="ARBA00022989"/>
    </source>
</evidence>
<keyword evidence="4 6" id="KW-1133">Transmembrane helix</keyword>
<evidence type="ECO:0000256" key="5">
    <source>
        <dbReference type="ARBA" id="ARBA00023136"/>
    </source>
</evidence>
<evidence type="ECO:0000313" key="8">
    <source>
        <dbReference type="Proteomes" id="UP000219439"/>
    </source>
</evidence>
<feature type="transmembrane region" description="Helical" evidence="6">
    <location>
        <begin position="45"/>
        <end position="74"/>
    </location>
</feature>
<feature type="transmembrane region" description="Helical" evidence="6">
    <location>
        <begin position="311"/>
        <end position="328"/>
    </location>
</feature>
<evidence type="ECO:0000256" key="2">
    <source>
        <dbReference type="ARBA" id="ARBA00022475"/>
    </source>
</evidence>
<dbReference type="AlphaFoldDB" id="A0A285NF20"/>
<dbReference type="GO" id="GO:0015920">
    <property type="term" value="P:lipopolysaccharide transport"/>
    <property type="evidence" value="ECO:0007669"/>
    <property type="project" value="TreeGrafter"/>
</dbReference>
<gene>
    <name evidence="7" type="ORF">SAMN06265368_1431</name>
</gene>
<keyword evidence="3 6" id="KW-0812">Transmembrane</keyword>
<dbReference type="RefSeq" id="WP_097152605.1">
    <property type="nucleotide sequence ID" value="NZ_OBEL01000001.1"/>
</dbReference>
<keyword evidence="5 6" id="KW-0472">Membrane</keyword>
<dbReference type="GO" id="GO:0043190">
    <property type="term" value="C:ATP-binding cassette (ABC) transporter complex"/>
    <property type="evidence" value="ECO:0007669"/>
    <property type="project" value="TreeGrafter"/>
</dbReference>
<sequence>MNLIERYIFLRAFAAFMMTVVVLCGIVWLTQALRDLDLVTSKGQTILIFLSMTSLVLPTLVMVIAPFAILIAVAHTLNRLNADSELVVINATGARPWTVAKPLIILGIIATVLGGSISLYLSPKALGSLRLFITQVRADLVANVVKEGLFTEIEEGMTFHIQKREANGIMRGLFLSDERDPKKHVVYSSEFAQIIENEKGTFLRMTRGIIQQRHPADLAKSAESNKSTNQPQDTQIDALIAEDFGSVNIVEFDSYIVDLSKFTGVDENKSQFFKPRERPTAFFFNPDPNDPYFSQKSGHVRSELHDRFSNPLYNMAFVTIIMAFLMQVRTTRERRSDAIIIAVACAAGLRLLGFAATSLAISTPFAVPLMYALPILGIGAGLWISLTGRRVEAVDNLIQLMEYMTEKVRKKLKKFQTQPSEQTG</sequence>
<organism evidence="7 8">
    <name type="scientific">Cohaesibacter gelatinilyticus</name>
    <dbReference type="NCBI Taxonomy" id="372072"/>
    <lineage>
        <taxon>Bacteria</taxon>
        <taxon>Pseudomonadati</taxon>
        <taxon>Pseudomonadota</taxon>
        <taxon>Alphaproteobacteria</taxon>
        <taxon>Hyphomicrobiales</taxon>
        <taxon>Cohaesibacteraceae</taxon>
    </lineage>
</organism>
<name>A0A285NF20_9HYPH</name>
<dbReference type="Pfam" id="PF03739">
    <property type="entry name" value="LptF_LptG"/>
    <property type="match status" value="1"/>
</dbReference>
<comment type="subcellular location">
    <subcellularLocation>
        <location evidence="1">Cell membrane</location>
        <topology evidence="1">Multi-pass membrane protein</topology>
    </subcellularLocation>
</comment>
<feature type="transmembrane region" description="Helical" evidence="6">
    <location>
        <begin position="103"/>
        <end position="121"/>
    </location>
</feature>
<feature type="transmembrane region" description="Helical" evidence="6">
    <location>
        <begin position="12"/>
        <end position="33"/>
    </location>
</feature>
<dbReference type="InterPro" id="IPR005495">
    <property type="entry name" value="LptG/LptF_permease"/>
</dbReference>
<evidence type="ECO:0000256" key="1">
    <source>
        <dbReference type="ARBA" id="ARBA00004651"/>
    </source>
</evidence>
<feature type="transmembrane region" description="Helical" evidence="6">
    <location>
        <begin position="367"/>
        <end position="386"/>
    </location>
</feature>
<dbReference type="Proteomes" id="UP000219439">
    <property type="component" value="Unassembled WGS sequence"/>
</dbReference>
<accession>A0A285NF20</accession>
<dbReference type="EMBL" id="OBEL01000001">
    <property type="protein sequence ID" value="SNZ08055.1"/>
    <property type="molecule type" value="Genomic_DNA"/>
</dbReference>
<evidence type="ECO:0000256" key="3">
    <source>
        <dbReference type="ARBA" id="ARBA00022692"/>
    </source>
</evidence>
<keyword evidence="8" id="KW-1185">Reference proteome</keyword>
<proteinExistence type="predicted"/>
<dbReference type="OrthoDB" id="8477889at2"/>
<reference evidence="7 8" key="1">
    <citation type="submission" date="2017-09" db="EMBL/GenBank/DDBJ databases">
        <authorList>
            <person name="Ehlers B."/>
            <person name="Leendertz F.H."/>
        </authorList>
    </citation>
    <scope>NUCLEOTIDE SEQUENCE [LARGE SCALE GENOMIC DNA]</scope>
    <source>
        <strain evidence="7 8">DSM 18289</strain>
    </source>
</reference>
<evidence type="ECO:0000313" key="7">
    <source>
        <dbReference type="EMBL" id="SNZ08055.1"/>
    </source>
</evidence>
<dbReference type="PANTHER" id="PTHR33529:SF6">
    <property type="entry name" value="YJGP_YJGQ FAMILY PERMEASE"/>
    <property type="match status" value="1"/>
</dbReference>
<protein>
    <submittedName>
        <fullName evidence="7">Lipopolysaccharide export system permease protein</fullName>
    </submittedName>
</protein>
<feature type="transmembrane region" description="Helical" evidence="6">
    <location>
        <begin position="340"/>
        <end position="361"/>
    </location>
</feature>